<dbReference type="Gene3D" id="3.90.1470.20">
    <property type="match status" value="1"/>
</dbReference>
<dbReference type="OrthoDB" id="9804940at2"/>
<reference evidence="5 6" key="1">
    <citation type="submission" date="2019-11" db="EMBL/GenBank/DDBJ databases">
        <title>Draft genome sequences of five Paenibacillus species of dairy origin.</title>
        <authorList>
            <person name="Olajide A.M."/>
            <person name="Chen S."/>
            <person name="Lapointe G."/>
        </authorList>
    </citation>
    <scope>NUCLEOTIDE SEQUENCE [LARGE SCALE GENOMIC DNA]</scope>
    <source>
        <strain evidence="5 6">12CR55</strain>
    </source>
</reference>
<evidence type="ECO:0000313" key="6">
    <source>
        <dbReference type="Proteomes" id="UP000447876"/>
    </source>
</evidence>
<dbReference type="UniPathway" id="UPA00904">
    <property type="reaction ID" value="UER00877"/>
</dbReference>
<dbReference type="Proteomes" id="UP000447876">
    <property type="component" value="Unassembled WGS sequence"/>
</dbReference>
<dbReference type="AlphaFoldDB" id="A0A7X2Z0R4"/>
<dbReference type="InterPro" id="IPR006384">
    <property type="entry name" value="HAD_hydro_PyrdxlP_Pase-like"/>
</dbReference>
<dbReference type="EC" id="3.1.3.87" evidence="4"/>
<dbReference type="HAMAP" id="MF_01680">
    <property type="entry name" value="Salvage_MtnX"/>
    <property type="match status" value="1"/>
</dbReference>
<name>A0A7X2Z0R4_9BACL</name>
<evidence type="ECO:0000256" key="2">
    <source>
        <dbReference type="ARBA" id="ARBA00022801"/>
    </source>
</evidence>
<evidence type="ECO:0000256" key="1">
    <source>
        <dbReference type="ARBA" id="ARBA00022605"/>
    </source>
</evidence>
<dbReference type="NCBIfam" id="NF007103">
    <property type="entry name" value="PRK09552.1"/>
    <property type="match status" value="1"/>
</dbReference>
<dbReference type="GO" id="GO:0019509">
    <property type="term" value="P:L-methionine salvage from methylthioadenosine"/>
    <property type="evidence" value="ECO:0007669"/>
    <property type="project" value="UniProtKB-UniRule"/>
</dbReference>
<protein>
    <recommendedName>
        <fullName evidence="4">2-hydroxy-3-keto-5-methylthiopentenyl-1-phosphate phosphatase</fullName>
        <shortName evidence="4">HK-MTPenyl-1-P phosphatase</shortName>
        <ecNumber evidence="4">3.1.3.87</ecNumber>
    </recommendedName>
</protein>
<dbReference type="PANTHER" id="PTHR28181:SF2">
    <property type="entry name" value="PHOSPHORIC MONOESTER HYDROLASE"/>
    <property type="match status" value="1"/>
</dbReference>
<dbReference type="Pfam" id="PF12710">
    <property type="entry name" value="HAD"/>
    <property type="match status" value="1"/>
</dbReference>
<evidence type="ECO:0000256" key="3">
    <source>
        <dbReference type="ARBA" id="ARBA00023167"/>
    </source>
</evidence>
<accession>A0A7X2Z0R4</accession>
<comment type="caution">
    <text evidence="5">The sequence shown here is derived from an EMBL/GenBank/DDBJ whole genome shotgun (WGS) entry which is preliminary data.</text>
</comment>
<sequence length="226" mass="25785">MNSRKQPVIFCDFDGTITLSDNIVAIMKHFKPEGYEPIMEQILSHDISIREGVGRMFALLPSSMKREVTDFVLGQAGIREGFAEFLSYLRERGIPFYVTSGGIDFFVLPLLAPFDIPQEHIYCNSADFSSKGITITWPNPCDEHCDNDCGMCKTTVMRRFPASQYERILIGDSLTDFEGAKLADRVYSRARLTEKCQELGVNHTPFETFHDIRQDLIQREGDIIRK</sequence>
<comment type="function">
    <text evidence="4">Dephosphorylates 2-hydroxy-3-keto-5-methylthiopentenyl-1-phosphate (HK-MTPenyl-1-P) yielding 1,2-dihydroxy-3-keto-5-methylthiopentene (DHK-MTPene).</text>
</comment>
<dbReference type="EMBL" id="WNZW01000002">
    <property type="protein sequence ID" value="MUG44629.1"/>
    <property type="molecule type" value="Genomic_DNA"/>
</dbReference>
<dbReference type="InterPro" id="IPR017718">
    <property type="entry name" value="HAD-SF_hydro_IB_MtnX"/>
</dbReference>
<dbReference type="RefSeq" id="WP_155610075.1">
    <property type="nucleotide sequence ID" value="NZ_WNZW01000002.1"/>
</dbReference>
<dbReference type="NCBIfam" id="TIGR01488">
    <property type="entry name" value="HAD-SF-IB"/>
    <property type="match status" value="1"/>
</dbReference>
<proteinExistence type="inferred from homology"/>
<dbReference type="PANTHER" id="PTHR28181">
    <property type="entry name" value="UPF0655 PROTEIN YCR015C"/>
    <property type="match status" value="1"/>
</dbReference>
<dbReference type="SUPFAM" id="SSF56784">
    <property type="entry name" value="HAD-like"/>
    <property type="match status" value="1"/>
</dbReference>
<keyword evidence="2 4" id="KW-0378">Hydrolase</keyword>
<dbReference type="Gene3D" id="3.40.50.1000">
    <property type="entry name" value="HAD superfamily/HAD-like"/>
    <property type="match status" value="1"/>
</dbReference>
<dbReference type="InterPro" id="IPR050849">
    <property type="entry name" value="HAD-like_hydrolase_phosphatase"/>
</dbReference>
<gene>
    <name evidence="4" type="primary">mtnX</name>
    <name evidence="5" type="ORF">GNP95_06435</name>
</gene>
<keyword evidence="3 4" id="KW-0486">Methionine biosynthesis</keyword>
<dbReference type="InterPro" id="IPR036412">
    <property type="entry name" value="HAD-like_sf"/>
</dbReference>
<comment type="pathway">
    <text evidence="4">Amino-acid biosynthesis; L-methionine biosynthesis via salvage pathway; L-methionine from S-methyl-5-thio-alpha-D-ribose 1-phosphate: step 4/6.</text>
</comment>
<dbReference type="InterPro" id="IPR023214">
    <property type="entry name" value="HAD_sf"/>
</dbReference>
<dbReference type="CDD" id="cd07524">
    <property type="entry name" value="HAD_Pase"/>
    <property type="match status" value="1"/>
</dbReference>
<comment type="similarity">
    <text evidence="4">Belongs to the HAD-like hydrolase superfamily. MtnX family.</text>
</comment>
<keyword evidence="1 4" id="KW-0028">Amino-acid biosynthesis</keyword>
<evidence type="ECO:0000256" key="4">
    <source>
        <dbReference type="HAMAP-Rule" id="MF_01680"/>
    </source>
</evidence>
<dbReference type="GO" id="GO:0043716">
    <property type="term" value="F:2-hydroxy-3-keto-5-methylthiopentenyl-1-phosphate phosphatase activity"/>
    <property type="evidence" value="ECO:0007669"/>
    <property type="project" value="UniProtKB-UniRule"/>
</dbReference>
<comment type="catalytic activity">
    <reaction evidence="4">
        <text>2-hydroxy-5-methylsulfanyl-3-oxopent-1-enyl phosphate + H2O = 1,2-dihydroxy-5-(methylsulfanyl)pent-1-en-3-one + phosphate</text>
        <dbReference type="Rhea" id="RHEA:14481"/>
        <dbReference type="ChEBI" id="CHEBI:15377"/>
        <dbReference type="ChEBI" id="CHEBI:43474"/>
        <dbReference type="ChEBI" id="CHEBI:49252"/>
        <dbReference type="ChEBI" id="CHEBI:59505"/>
        <dbReference type="EC" id="3.1.3.87"/>
    </reaction>
</comment>
<dbReference type="NCBIfam" id="TIGR01489">
    <property type="entry name" value="DKMTPPase-SF"/>
    <property type="match status" value="1"/>
</dbReference>
<evidence type="ECO:0000313" key="5">
    <source>
        <dbReference type="EMBL" id="MUG44629.1"/>
    </source>
</evidence>
<organism evidence="5 6">
    <name type="scientific">Paenibacillus woosongensis</name>
    <dbReference type="NCBI Taxonomy" id="307580"/>
    <lineage>
        <taxon>Bacteria</taxon>
        <taxon>Bacillati</taxon>
        <taxon>Bacillota</taxon>
        <taxon>Bacilli</taxon>
        <taxon>Bacillales</taxon>
        <taxon>Paenibacillaceae</taxon>
        <taxon>Paenibacillus</taxon>
    </lineage>
</organism>